<dbReference type="GO" id="GO:0005199">
    <property type="term" value="F:structural constituent of cell wall"/>
    <property type="evidence" value="ECO:0007669"/>
    <property type="project" value="InterPro"/>
</dbReference>
<evidence type="ECO:0000256" key="6">
    <source>
        <dbReference type="RuleBase" id="RU365009"/>
    </source>
</evidence>
<proteinExistence type="inferred from homology"/>
<name>A0A1M2VBT3_TRAPU</name>
<evidence type="ECO:0000256" key="4">
    <source>
        <dbReference type="ARBA" id="ARBA00022525"/>
    </source>
</evidence>
<dbReference type="OMA" id="HCCNSAQ"/>
<keyword evidence="6" id="KW-0732">Signal</keyword>
<dbReference type="Proteomes" id="UP000184267">
    <property type="component" value="Unassembled WGS sequence"/>
</dbReference>
<dbReference type="GO" id="GO:0009277">
    <property type="term" value="C:fungal-type cell wall"/>
    <property type="evidence" value="ECO:0007669"/>
    <property type="project" value="InterPro"/>
</dbReference>
<organism evidence="7 8">
    <name type="scientific">Trametes pubescens</name>
    <name type="common">White-rot fungus</name>
    <dbReference type="NCBI Taxonomy" id="154538"/>
    <lineage>
        <taxon>Eukaryota</taxon>
        <taxon>Fungi</taxon>
        <taxon>Dikarya</taxon>
        <taxon>Basidiomycota</taxon>
        <taxon>Agaricomycotina</taxon>
        <taxon>Agaricomycetes</taxon>
        <taxon>Polyporales</taxon>
        <taxon>Polyporaceae</taxon>
        <taxon>Trametes</taxon>
    </lineage>
</organism>
<dbReference type="AlphaFoldDB" id="A0A1M2VBT3"/>
<evidence type="ECO:0000256" key="5">
    <source>
        <dbReference type="ARBA" id="ARBA00023157"/>
    </source>
</evidence>
<keyword evidence="4 6" id="KW-0964">Secreted</keyword>
<accession>A0A1M2VBT3</accession>
<dbReference type="OrthoDB" id="2801305at2759"/>
<dbReference type="InterPro" id="IPR001338">
    <property type="entry name" value="Class_I_Hydrophobin"/>
</dbReference>
<dbReference type="STRING" id="154538.A0A1M2VBT3"/>
<sequence>MSALPLLAVATPLETRADCSTGPIQCCQSTETAGSAAGAALLGPPGIVVQDVNVFLGVDCSPITVIGVGNGGACSAQAVCCQDNSHGSLVSIGCVPVTV</sequence>
<comment type="caution">
    <text evidence="7">The sequence shown here is derived from an EMBL/GenBank/DDBJ whole genome shotgun (WGS) entry which is preliminary data.</text>
</comment>
<dbReference type="CDD" id="cd23507">
    <property type="entry name" value="hydrophobin_I"/>
    <property type="match status" value="1"/>
</dbReference>
<keyword evidence="3 6" id="KW-0134">Cell wall</keyword>
<evidence type="ECO:0000256" key="3">
    <source>
        <dbReference type="ARBA" id="ARBA00022512"/>
    </source>
</evidence>
<evidence type="ECO:0000313" key="7">
    <source>
        <dbReference type="EMBL" id="OJT04993.1"/>
    </source>
</evidence>
<protein>
    <recommendedName>
        <fullName evidence="6">Hydrophobin</fullName>
    </recommendedName>
</protein>
<comment type="subcellular location">
    <subcellularLocation>
        <location evidence="1 6">Secreted</location>
        <location evidence="1 6">Cell wall</location>
    </subcellularLocation>
</comment>
<reference evidence="7 8" key="1">
    <citation type="submission" date="2016-10" db="EMBL/GenBank/DDBJ databases">
        <title>Genome sequence of the basidiomycete white-rot fungus Trametes pubescens.</title>
        <authorList>
            <person name="Makela M.R."/>
            <person name="Granchi Z."/>
            <person name="Peng M."/>
            <person name="De Vries R.P."/>
            <person name="Grigoriev I."/>
            <person name="Riley R."/>
            <person name="Hilden K."/>
        </authorList>
    </citation>
    <scope>NUCLEOTIDE SEQUENCE [LARGE SCALE GENOMIC DNA]</scope>
    <source>
        <strain evidence="7 8">FBCC735</strain>
    </source>
</reference>
<dbReference type="Pfam" id="PF01185">
    <property type="entry name" value="Hydrophobin"/>
    <property type="match status" value="1"/>
</dbReference>
<keyword evidence="8" id="KW-1185">Reference proteome</keyword>
<evidence type="ECO:0000256" key="1">
    <source>
        <dbReference type="ARBA" id="ARBA00004191"/>
    </source>
</evidence>
<comment type="similarity">
    <text evidence="2 6">Belongs to the fungal hydrophobin family.</text>
</comment>
<evidence type="ECO:0000313" key="8">
    <source>
        <dbReference type="Proteomes" id="UP000184267"/>
    </source>
</evidence>
<dbReference type="SMART" id="SM00075">
    <property type="entry name" value="HYDRO"/>
    <property type="match status" value="1"/>
</dbReference>
<dbReference type="EMBL" id="MNAD01001498">
    <property type="protein sequence ID" value="OJT04993.1"/>
    <property type="molecule type" value="Genomic_DNA"/>
</dbReference>
<keyword evidence="5 6" id="KW-1015">Disulfide bond</keyword>
<evidence type="ECO:0000256" key="2">
    <source>
        <dbReference type="ARBA" id="ARBA00010446"/>
    </source>
</evidence>
<gene>
    <name evidence="7" type="ORF">TRAPUB_4206</name>
</gene>